<proteinExistence type="predicted"/>
<name>A0ACB8V4L4_9EURO</name>
<accession>A0ACB8V4L4</accession>
<gene>
    <name evidence="1" type="ORF">LOY88_000799</name>
</gene>
<evidence type="ECO:0000313" key="1">
    <source>
        <dbReference type="EMBL" id="KAI2392143.1"/>
    </source>
</evidence>
<reference evidence="1" key="1">
    <citation type="journal article" date="2022" name="bioRxiv">
        <title>Population genetic analysis of Ophidiomyces ophidiicola, the causative agent of snake fungal disease, indicates recent introductions to the USA.</title>
        <authorList>
            <person name="Ladner J.T."/>
            <person name="Palmer J.M."/>
            <person name="Ettinger C.L."/>
            <person name="Stajich J.E."/>
            <person name="Farrell T.M."/>
            <person name="Glorioso B.M."/>
            <person name="Lawson B."/>
            <person name="Price S.J."/>
            <person name="Stengle A.G."/>
            <person name="Grear D.A."/>
            <person name="Lorch J.M."/>
        </authorList>
    </citation>
    <scope>NUCLEOTIDE SEQUENCE</scope>
    <source>
        <strain evidence="1">NWHC 24266-5</strain>
    </source>
</reference>
<protein>
    <submittedName>
        <fullName evidence="1">Uncharacterized protein</fullName>
    </submittedName>
</protein>
<dbReference type="EMBL" id="JALBCA010000008">
    <property type="protein sequence ID" value="KAI2392143.1"/>
    <property type="molecule type" value="Genomic_DNA"/>
</dbReference>
<organism evidence="1">
    <name type="scientific">Ophidiomyces ophidiicola</name>
    <dbReference type="NCBI Taxonomy" id="1387563"/>
    <lineage>
        <taxon>Eukaryota</taxon>
        <taxon>Fungi</taxon>
        <taxon>Dikarya</taxon>
        <taxon>Ascomycota</taxon>
        <taxon>Pezizomycotina</taxon>
        <taxon>Eurotiomycetes</taxon>
        <taxon>Eurotiomycetidae</taxon>
        <taxon>Onygenales</taxon>
        <taxon>Onygenaceae</taxon>
        <taxon>Ophidiomyces</taxon>
    </lineage>
</organism>
<sequence>MVNAGCPPPSPGYPYSDLLDLSLVPTTPPRCHSRVTERWHEGVHKTLLQYIRQLRDNHRSGARELATDAVECFALVCNMINAGLAQEKDKDEDYKYRVWWTAVRRTSWIISTYARPSMSAAINVAVLKALEALGEGDEDRARDRRDRSDPGMGAYLQQFIRHKFPPSSPESTPRTVTILTLSLSSTIRHALLALLQLENSHGTGDNSNPLMVRLRIMESRPLCEGANLAKILADQAMSKAFNNLEIEIASDASVAILAREADIILLGADRISACGDVSNKTGSFPEVVCAKHIANSAVAIVISETEKVDKPYHGAGPTEEDNSPAELMRAWSADVQQSASLEMWKRIVRVRNVYFEWVPASYIDFYICETGILSVDDIQKQSQWVVRAEQRIFGDR</sequence>
<comment type="caution">
    <text evidence="1">The sequence shown here is derived from an EMBL/GenBank/DDBJ whole genome shotgun (WGS) entry which is preliminary data.</text>
</comment>